<dbReference type="SMART" id="SM00209">
    <property type="entry name" value="TSP1"/>
    <property type="match status" value="4"/>
</dbReference>
<dbReference type="InterPro" id="IPR036383">
    <property type="entry name" value="TSP1_rpt_sf"/>
</dbReference>
<dbReference type="OrthoDB" id="6142508at2759"/>
<dbReference type="InterPro" id="IPR000884">
    <property type="entry name" value="TSP1_rpt"/>
</dbReference>
<evidence type="ECO:0000256" key="2">
    <source>
        <dbReference type="ARBA" id="ARBA00023157"/>
    </source>
</evidence>
<dbReference type="InterPro" id="IPR052065">
    <property type="entry name" value="Compl_asym_regulator"/>
</dbReference>
<accession>A0A8W8J753</accession>
<keyword evidence="4" id="KW-0732">Signal</keyword>
<dbReference type="PANTHER" id="PTHR22906">
    <property type="entry name" value="PROPERDIN"/>
    <property type="match status" value="1"/>
</dbReference>
<feature type="compositionally biased region" description="Polar residues" evidence="3">
    <location>
        <begin position="368"/>
        <end position="393"/>
    </location>
</feature>
<evidence type="ECO:0008006" key="7">
    <source>
        <dbReference type="Google" id="ProtNLM"/>
    </source>
</evidence>
<evidence type="ECO:0000256" key="4">
    <source>
        <dbReference type="SAM" id="SignalP"/>
    </source>
</evidence>
<reference evidence="5" key="1">
    <citation type="submission" date="2022-08" db="UniProtKB">
        <authorList>
            <consortium name="EnsemblMetazoa"/>
        </authorList>
    </citation>
    <scope>IDENTIFICATION</scope>
    <source>
        <strain evidence="5">05x7-T-G4-1.051#20</strain>
    </source>
</reference>
<dbReference type="FunFam" id="2.20.100.10:FF:000001">
    <property type="entry name" value="semaphorin-5A isoform X1"/>
    <property type="match status" value="3"/>
</dbReference>
<dbReference type="Pfam" id="PF00090">
    <property type="entry name" value="TSP_1"/>
    <property type="match status" value="3"/>
</dbReference>
<dbReference type="PROSITE" id="PS50092">
    <property type="entry name" value="TSP1"/>
    <property type="match status" value="4"/>
</dbReference>
<feature type="region of interest" description="Disordered" evidence="3">
    <location>
        <begin position="358"/>
        <end position="393"/>
    </location>
</feature>
<proteinExistence type="predicted"/>
<keyword evidence="6" id="KW-1185">Reference proteome</keyword>
<dbReference type="Proteomes" id="UP000005408">
    <property type="component" value="Unassembled WGS sequence"/>
</dbReference>
<dbReference type="AlphaFoldDB" id="A0A8W8J753"/>
<evidence type="ECO:0000313" key="6">
    <source>
        <dbReference type="Proteomes" id="UP000005408"/>
    </source>
</evidence>
<keyword evidence="2" id="KW-1015">Disulfide bond</keyword>
<dbReference type="EnsemblMetazoa" id="G17581.1">
    <property type="protein sequence ID" value="G17581.1:cds"/>
    <property type="gene ID" value="G17581"/>
</dbReference>
<dbReference type="Gene3D" id="2.20.100.10">
    <property type="entry name" value="Thrombospondin type-1 (TSP1) repeat"/>
    <property type="match status" value="4"/>
</dbReference>
<name>A0A8W8J753_MAGGI</name>
<dbReference type="PANTHER" id="PTHR22906:SF53">
    <property type="entry name" value="HEMICENTIN-1"/>
    <property type="match status" value="1"/>
</dbReference>
<sequence>MTKISIWCLISLIVTLFFVHCTVASGVKQNGISKEKRFLSCNKCTGLRVTTCRYKEKYRRTTYRACGFLWRKRCKTGTTYFWKYKSRRCNKRCRVNGSWSAWSTWGRWGVCQETSCRRQQKRLRTRACTDPKPRNGGRRCRGSSFQLMSRSCKPVYSKVNGNWGSWGQWKAYGACSGTCGQGRRLLIRERTCNRPTPKCGGRRCLGQSIQIKYKSCVNNKKCKEDGVWGAWQTWGDFTTCSKTCGTGTKVRHRVRYCDNPSPANGGANCQGNKRERDKSVCNVRHCPPRDGKWSAWGQWGHFRHCSETCGHGVRYRYRYRECNNPEPENGGKKCPGSLKDEEFKRCFLQKCPKMRMKLPSKTSKIKPNENSIKNETSPVITGDSVNQRNQTSE</sequence>
<feature type="chain" id="PRO_5036444750" description="Hemicentin-1" evidence="4">
    <location>
        <begin position="25"/>
        <end position="393"/>
    </location>
</feature>
<dbReference type="SUPFAM" id="SSF82895">
    <property type="entry name" value="TSP-1 type 1 repeat"/>
    <property type="match status" value="3"/>
</dbReference>
<evidence type="ECO:0000313" key="5">
    <source>
        <dbReference type="EnsemblMetazoa" id="G17581.1:cds"/>
    </source>
</evidence>
<protein>
    <recommendedName>
        <fullName evidence="7">Hemicentin-1</fullName>
    </recommendedName>
</protein>
<keyword evidence="1" id="KW-0677">Repeat</keyword>
<feature type="signal peptide" evidence="4">
    <location>
        <begin position="1"/>
        <end position="24"/>
    </location>
</feature>
<evidence type="ECO:0000256" key="1">
    <source>
        <dbReference type="ARBA" id="ARBA00022737"/>
    </source>
</evidence>
<organism evidence="5 6">
    <name type="scientific">Magallana gigas</name>
    <name type="common">Pacific oyster</name>
    <name type="synonym">Crassostrea gigas</name>
    <dbReference type="NCBI Taxonomy" id="29159"/>
    <lineage>
        <taxon>Eukaryota</taxon>
        <taxon>Metazoa</taxon>
        <taxon>Spiralia</taxon>
        <taxon>Lophotrochozoa</taxon>
        <taxon>Mollusca</taxon>
        <taxon>Bivalvia</taxon>
        <taxon>Autobranchia</taxon>
        <taxon>Pteriomorphia</taxon>
        <taxon>Ostreida</taxon>
        <taxon>Ostreoidea</taxon>
        <taxon>Ostreidae</taxon>
        <taxon>Magallana</taxon>
    </lineage>
</organism>
<evidence type="ECO:0000256" key="3">
    <source>
        <dbReference type="SAM" id="MobiDB-lite"/>
    </source>
</evidence>